<keyword evidence="3" id="KW-1003">Cell membrane</keyword>
<proteinExistence type="inferred from homology"/>
<evidence type="ECO:0000259" key="8">
    <source>
        <dbReference type="Pfam" id="PF01757"/>
    </source>
</evidence>
<feature type="transmembrane region" description="Helical" evidence="7">
    <location>
        <begin position="207"/>
        <end position="229"/>
    </location>
</feature>
<feature type="transmembrane region" description="Helical" evidence="7">
    <location>
        <begin position="174"/>
        <end position="195"/>
    </location>
</feature>
<evidence type="ECO:0000256" key="4">
    <source>
        <dbReference type="ARBA" id="ARBA00022692"/>
    </source>
</evidence>
<dbReference type="Pfam" id="PF01757">
    <property type="entry name" value="Acyl_transf_3"/>
    <property type="match status" value="1"/>
</dbReference>
<dbReference type="GO" id="GO:0005886">
    <property type="term" value="C:plasma membrane"/>
    <property type="evidence" value="ECO:0007669"/>
    <property type="project" value="UniProtKB-SubCell"/>
</dbReference>
<comment type="subcellular location">
    <subcellularLocation>
        <location evidence="1">Cell membrane</location>
        <topology evidence="1">Multi-pass membrane protein</topology>
    </subcellularLocation>
</comment>
<feature type="transmembrane region" description="Helical" evidence="7">
    <location>
        <begin position="279"/>
        <end position="296"/>
    </location>
</feature>
<keyword evidence="9" id="KW-0808">Transferase</keyword>
<feature type="transmembrane region" description="Helical" evidence="7">
    <location>
        <begin position="110"/>
        <end position="131"/>
    </location>
</feature>
<evidence type="ECO:0000313" key="9">
    <source>
        <dbReference type="EMBL" id="EKT4441318.1"/>
    </source>
</evidence>
<evidence type="ECO:0000256" key="5">
    <source>
        <dbReference type="ARBA" id="ARBA00022989"/>
    </source>
</evidence>
<comment type="similarity">
    <text evidence="2">Belongs to the acyltransferase 3 family.</text>
</comment>
<dbReference type="GO" id="GO:0016413">
    <property type="term" value="F:O-acetyltransferase activity"/>
    <property type="evidence" value="ECO:0007669"/>
    <property type="project" value="TreeGrafter"/>
</dbReference>
<comment type="caution">
    <text evidence="9">The sequence shown here is derived from an EMBL/GenBank/DDBJ whole genome shotgun (WGS) entry which is preliminary data.</text>
</comment>
<dbReference type="InterPro" id="IPR002656">
    <property type="entry name" value="Acyl_transf_3_dom"/>
</dbReference>
<dbReference type="GO" id="GO:0009246">
    <property type="term" value="P:enterobacterial common antigen biosynthetic process"/>
    <property type="evidence" value="ECO:0007669"/>
    <property type="project" value="TreeGrafter"/>
</dbReference>
<evidence type="ECO:0000313" key="10">
    <source>
        <dbReference type="Proteomes" id="UP001214521"/>
    </source>
</evidence>
<keyword evidence="5 7" id="KW-1133">Transmembrane helix</keyword>
<dbReference type="Proteomes" id="UP001214521">
    <property type="component" value="Unassembled WGS sequence"/>
</dbReference>
<keyword evidence="4 7" id="KW-0812">Transmembrane</keyword>
<keyword evidence="9" id="KW-0012">Acyltransferase</keyword>
<feature type="transmembrane region" description="Helical" evidence="7">
    <location>
        <begin position="241"/>
        <end position="258"/>
    </location>
</feature>
<evidence type="ECO:0000256" key="7">
    <source>
        <dbReference type="SAM" id="Phobius"/>
    </source>
</evidence>
<dbReference type="PANTHER" id="PTHR40074">
    <property type="entry name" value="O-ACETYLTRANSFERASE WECH"/>
    <property type="match status" value="1"/>
</dbReference>
<name>A0AAI9FZP9_STEMA</name>
<feature type="transmembrane region" description="Helical" evidence="7">
    <location>
        <begin position="143"/>
        <end position="162"/>
    </location>
</feature>
<evidence type="ECO:0000256" key="2">
    <source>
        <dbReference type="ARBA" id="ARBA00007400"/>
    </source>
</evidence>
<evidence type="ECO:0000256" key="1">
    <source>
        <dbReference type="ARBA" id="ARBA00004651"/>
    </source>
</evidence>
<feature type="transmembrane region" description="Helical" evidence="7">
    <location>
        <begin position="82"/>
        <end position="104"/>
    </location>
</feature>
<gene>
    <name evidence="9" type="ORF">QEK83_001968</name>
</gene>
<reference evidence="9" key="1">
    <citation type="submission" date="2022-07" db="EMBL/GenBank/DDBJ databases">
        <authorList>
            <consortium name="Clinical and Environmental Microbiology Branch: Whole genome sequencing antimicrobial resistance pathogens in the healthcare setting"/>
        </authorList>
    </citation>
    <scope>NUCLEOTIDE SEQUENCE</scope>
    <source>
        <strain evidence="9">Stenotrophomonas_maltophilia_2021CK-00905</strain>
    </source>
</reference>
<keyword evidence="6 7" id="KW-0472">Membrane</keyword>
<dbReference type="PANTHER" id="PTHR40074:SF2">
    <property type="entry name" value="O-ACETYLTRANSFERASE WECH"/>
    <property type="match status" value="1"/>
</dbReference>
<protein>
    <submittedName>
        <fullName evidence="9">Acyltransferase</fullName>
    </submittedName>
</protein>
<accession>A0AAI9FZP9</accession>
<evidence type="ECO:0000256" key="3">
    <source>
        <dbReference type="ARBA" id="ARBA00022475"/>
    </source>
</evidence>
<feature type="transmembrane region" description="Helical" evidence="7">
    <location>
        <begin position="308"/>
        <end position="328"/>
    </location>
</feature>
<sequence length="345" mass="36850">MRNLYWDAWKGVAIVAVVAIHACGSALAFPDGSANQTFGVVLRQFINFPVALFVFLSGMFALQGRPANSYLSAVRSRASRLLVPYLAWAAVYSAAKAITGNLVLAELPEMLATGTVISVGYYVIVMLQIAVLSPALERLSSRALKVGIPVSIAASCAFTYGIRAGGLDGTWSHFPYNALPFFLWLPFYLAGLAVGKSDSAMGFGRRQIALGLASVAVACAVVEAFFWLPGSMELAISQLKLSSMVTSLLVCGLAVCVARTWATASGWRRVLAWLGARSFYFYLSHMLVLGVVQAALRRVPGLDAVQPAFILLAVIATLAVCAAGAFVFERLVKGNRSILRWVGIA</sequence>
<evidence type="ECO:0000256" key="6">
    <source>
        <dbReference type="ARBA" id="ARBA00023136"/>
    </source>
</evidence>
<organism evidence="9 10">
    <name type="scientific">Stenotrophomonas maltophilia</name>
    <name type="common">Pseudomonas maltophilia</name>
    <name type="synonym">Xanthomonas maltophilia</name>
    <dbReference type="NCBI Taxonomy" id="40324"/>
    <lineage>
        <taxon>Bacteria</taxon>
        <taxon>Pseudomonadati</taxon>
        <taxon>Pseudomonadota</taxon>
        <taxon>Gammaproteobacteria</taxon>
        <taxon>Lysobacterales</taxon>
        <taxon>Lysobacteraceae</taxon>
        <taxon>Stenotrophomonas</taxon>
        <taxon>Stenotrophomonas maltophilia group</taxon>
    </lineage>
</organism>
<feature type="transmembrane region" description="Helical" evidence="7">
    <location>
        <begin position="44"/>
        <end position="62"/>
    </location>
</feature>
<dbReference type="AlphaFoldDB" id="A0AAI9FZP9"/>
<feature type="domain" description="Acyltransferase 3" evidence="8">
    <location>
        <begin position="4"/>
        <end position="323"/>
    </location>
</feature>
<dbReference type="EMBL" id="ABLOMU010000017">
    <property type="protein sequence ID" value="EKT4441318.1"/>
    <property type="molecule type" value="Genomic_DNA"/>
</dbReference>